<feature type="transmembrane region" description="Helical" evidence="1">
    <location>
        <begin position="123"/>
        <end position="148"/>
    </location>
</feature>
<keyword evidence="1" id="KW-0812">Transmembrane</keyword>
<organism evidence="2 3">
    <name type="scientific">Lactobacillus crispatus</name>
    <dbReference type="NCBI Taxonomy" id="47770"/>
    <lineage>
        <taxon>Bacteria</taxon>
        <taxon>Bacillati</taxon>
        <taxon>Bacillota</taxon>
        <taxon>Bacilli</taxon>
        <taxon>Lactobacillales</taxon>
        <taxon>Lactobacillaceae</taxon>
        <taxon>Lactobacillus</taxon>
    </lineage>
</organism>
<evidence type="ECO:0000313" key="2">
    <source>
        <dbReference type="EMBL" id="MES5150904.1"/>
    </source>
</evidence>
<gene>
    <name evidence="2" type="ORF">ABVC42_13800</name>
</gene>
<dbReference type="Proteomes" id="UP001434419">
    <property type="component" value="Unassembled WGS sequence"/>
</dbReference>
<sequence length="188" mass="20889">MNTQLNNLLLLAEDNIFQDKTNPQINSLFNESGKNSFRMANLPGGMGVGNIIGSLIKFGDVCMILLLLVGMLYFIFSNIGNSGETRKKGADAIYWTYIFLMFIHLLVVCMYSPTMLSSGKITAFMIMFVGQIITMPGSIILYAFASVYLQIYTMTGQEGYKRQARTCYSSMIWTMVGSCAAVLVVELL</sequence>
<feature type="transmembrane region" description="Helical" evidence="1">
    <location>
        <begin position="61"/>
        <end position="80"/>
    </location>
</feature>
<evidence type="ECO:0000256" key="1">
    <source>
        <dbReference type="SAM" id="Phobius"/>
    </source>
</evidence>
<evidence type="ECO:0008006" key="4">
    <source>
        <dbReference type="Google" id="ProtNLM"/>
    </source>
</evidence>
<comment type="caution">
    <text evidence="2">The sequence shown here is derived from an EMBL/GenBank/DDBJ whole genome shotgun (WGS) entry which is preliminary data.</text>
</comment>
<feature type="transmembrane region" description="Helical" evidence="1">
    <location>
        <begin position="92"/>
        <end position="111"/>
    </location>
</feature>
<keyword evidence="1" id="KW-0472">Membrane</keyword>
<accession>A0ABV2BCW8</accession>
<dbReference type="RefSeq" id="WP_133476417.1">
    <property type="nucleotide sequence ID" value="NZ_JBETVU010000013.1"/>
</dbReference>
<evidence type="ECO:0000313" key="3">
    <source>
        <dbReference type="Proteomes" id="UP001434419"/>
    </source>
</evidence>
<proteinExistence type="predicted"/>
<protein>
    <recommendedName>
        <fullName evidence="4">Yip1 domain-containing protein</fullName>
    </recommendedName>
</protein>
<feature type="transmembrane region" description="Helical" evidence="1">
    <location>
        <begin position="168"/>
        <end position="187"/>
    </location>
</feature>
<reference evidence="2" key="1">
    <citation type="submission" date="2024-06" db="EMBL/GenBank/DDBJ databases">
        <title>Vaginal Lactobacillus fatty acid response mechanisms reveal a metabolite-targeted strategy for bacterial vaginosis treatment.</title>
        <authorList>
            <person name="Zhu M."/>
            <person name="Blainey P.C."/>
            <person name="Bloom S.M."/>
            <person name="Kwon D.S."/>
        </authorList>
    </citation>
    <scope>NUCLEOTIDE SEQUENCE</scope>
    <source>
        <strain evidence="2">194_F1_1</strain>
    </source>
</reference>
<keyword evidence="3" id="KW-1185">Reference proteome</keyword>
<dbReference type="EMBL" id="JBETVU010000013">
    <property type="protein sequence ID" value="MES5150904.1"/>
    <property type="molecule type" value="Genomic_DNA"/>
</dbReference>
<name>A0ABV2BCW8_9LACO</name>
<keyword evidence="1" id="KW-1133">Transmembrane helix</keyword>